<gene>
    <name evidence="1" type="ORF">CR513_51634</name>
</gene>
<organism evidence="1 2">
    <name type="scientific">Mucuna pruriens</name>
    <name type="common">Velvet bean</name>
    <name type="synonym">Dolichos pruriens</name>
    <dbReference type="NCBI Taxonomy" id="157652"/>
    <lineage>
        <taxon>Eukaryota</taxon>
        <taxon>Viridiplantae</taxon>
        <taxon>Streptophyta</taxon>
        <taxon>Embryophyta</taxon>
        <taxon>Tracheophyta</taxon>
        <taxon>Spermatophyta</taxon>
        <taxon>Magnoliopsida</taxon>
        <taxon>eudicotyledons</taxon>
        <taxon>Gunneridae</taxon>
        <taxon>Pentapetalae</taxon>
        <taxon>rosids</taxon>
        <taxon>fabids</taxon>
        <taxon>Fabales</taxon>
        <taxon>Fabaceae</taxon>
        <taxon>Papilionoideae</taxon>
        <taxon>50 kb inversion clade</taxon>
        <taxon>NPAAA clade</taxon>
        <taxon>indigoferoid/millettioid clade</taxon>
        <taxon>Phaseoleae</taxon>
        <taxon>Mucuna</taxon>
    </lineage>
</organism>
<dbReference type="EMBL" id="QJKJ01012183">
    <property type="protein sequence ID" value="RDX69277.1"/>
    <property type="molecule type" value="Genomic_DNA"/>
</dbReference>
<accession>A0A371ETA4</accession>
<evidence type="ECO:0000313" key="1">
    <source>
        <dbReference type="EMBL" id="RDX69277.1"/>
    </source>
</evidence>
<dbReference type="AlphaFoldDB" id="A0A371ETA4"/>
<dbReference type="Proteomes" id="UP000257109">
    <property type="component" value="Unassembled WGS sequence"/>
</dbReference>
<feature type="non-terminal residue" evidence="1">
    <location>
        <position position="1"/>
    </location>
</feature>
<comment type="caution">
    <text evidence="1">The sequence shown here is derived from an EMBL/GenBank/DDBJ whole genome shotgun (WGS) entry which is preliminary data.</text>
</comment>
<reference evidence="1" key="1">
    <citation type="submission" date="2018-05" db="EMBL/GenBank/DDBJ databases">
        <title>Draft genome of Mucuna pruriens seed.</title>
        <authorList>
            <person name="Nnadi N.E."/>
            <person name="Vos R."/>
            <person name="Hasami M.H."/>
            <person name="Devisetty U.K."/>
            <person name="Aguiy J.C."/>
        </authorList>
    </citation>
    <scope>NUCLEOTIDE SEQUENCE [LARGE SCALE GENOMIC DNA]</scope>
    <source>
        <strain evidence="1">JCA_2017</strain>
    </source>
</reference>
<sequence length="158" mass="18393">MQEIARTHGVPFSIKIGLYLEILRELLRALETKFKIDYKQKPPRNKKIDLEEYVLYVYTSLSKGTEKPRPGSSLFMATLTIKRTNSNVLSIHRVTLYSKDIPIVHSETHRLKDIFCVHKEVHHPKKDSLYNTIAQCLKESSNIHRRSVTSNDEFTVLK</sequence>
<keyword evidence="2" id="KW-1185">Reference proteome</keyword>
<protein>
    <submittedName>
        <fullName evidence="1">Uncharacterized protein</fullName>
    </submittedName>
</protein>
<name>A0A371ETA4_MUCPR</name>
<proteinExistence type="predicted"/>
<evidence type="ECO:0000313" key="2">
    <source>
        <dbReference type="Proteomes" id="UP000257109"/>
    </source>
</evidence>